<accession>A0A505DIZ3</accession>
<evidence type="ECO:0000313" key="2">
    <source>
        <dbReference type="Proteomes" id="UP000317378"/>
    </source>
</evidence>
<reference evidence="1 2" key="1">
    <citation type="submission" date="2019-06" db="EMBL/GenBank/DDBJ databases">
        <title>Streptomyces sporangiiformans sp. nov., a novel actinomycete isolated from soil in Mount Song.</title>
        <authorList>
            <person name="Han L."/>
        </authorList>
    </citation>
    <scope>NUCLEOTIDE SEQUENCE [LARGE SCALE GENOMIC DNA]</scope>
    <source>
        <strain evidence="1 2">NEAU-SSA 1</strain>
    </source>
</reference>
<proteinExistence type="predicted"/>
<dbReference type="AlphaFoldDB" id="A0A505DIZ3"/>
<dbReference type="EMBL" id="VCHX02000177">
    <property type="protein sequence ID" value="TPQ18299.1"/>
    <property type="molecule type" value="Genomic_DNA"/>
</dbReference>
<dbReference type="RefSeq" id="WP_119103940.1">
    <property type="nucleotide sequence ID" value="NZ_QXMJ01000177.1"/>
</dbReference>
<protein>
    <submittedName>
        <fullName evidence="1">Uncharacterized protein</fullName>
    </submittedName>
</protein>
<gene>
    <name evidence="1" type="ORF">FGD71_031385</name>
</gene>
<organism evidence="1 2">
    <name type="scientific">Streptomyces sporangiiformans</name>
    <dbReference type="NCBI Taxonomy" id="2315329"/>
    <lineage>
        <taxon>Bacteria</taxon>
        <taxon>Bacillati</taxon>
        <taxon>Actinomycetota</taxon>
        <taxon>Actinomycetes</taxon>
        <taxon>Kitasatosporales</taxon>
        <taxon>Streptomycetaceae</taxon>
        <taxon>Streptomyces</taxon>
    </lineage>
</organism>
<dbReference type="OrthoDB" id="4187114at2"/>
<sequence length="140" mass="15764">MIDTPQELSSDAVLFHTWGRSWHPFVLPGRYTHVEVGKAGKNGVARWQLDRMSPDDVPPLPATVIGHGTRLFTWEGGELELRYECLSRSNGLRFTHHAFDSGEPLDLDRTGTKRGMVRLSGPGYLWVHSVPDGDWTLKRA</sequence>
<evidence type="ECO:0000313" key="1">
    <source>
        <dbReference type="EMBL" id="TPQ18299.1"/>
    </source>
</evidence>
<dbReference type="Proteomes" id="UP000317378">
    <property type="component" value="Unassembled WGS sequence"/>
</dbReference>
<name>A0A505DIZ3_9ACTN</name>
<keyword evidence="2" id="KW-1185">Reference proteome</keyword>
<comment type="caution">
    <text evidence="1">The sequence shown here is derived from an EMBL/GenBank/DDBJ whole genome shotgun (WGS) entry which is preliminary data.</text>
</comment>